<dbReference type="EMBL" id="FQVN01000016">
    <property type="protein sequence ID" value="SHG89441.1"/>
    <property type="molecule type" value="Genomic_DNA"/>
</dbReference>
<dbReference type="InterPro" id="IPR002397">
    <property type="entry name" value="Cyt_P450_B"/>
</dbReference>
<dbReference type="GO" id="GO:0005506">
    <property type="term" value="F:iron ion binding"/>
    <property type="evidence" value="ECO:0007669"/>
    <property type="project" value="InterPro"/>
</dbReference>
<dbReference type="GO" id="GO:0004497">
    <property type="term" value="F:monooxygenase activity"/>
    <property type="evidence" value="ECO:0007669"/>
    <property type="project" value="UniProtKB-KW"/>
</dbReference>
<gene>
    <name evidence="7" type="ORF">SAMN05444320_1164</name>
</gene>
<proteinExistence type="inferred from homology"/>
<dbReference type="PANTHER" id="PTHR46696:SF1">
    <property type="entry name" value="CYTOCHROME P450 YJIB-RELATED"/>
    <property type="match status" value="1"/>
</dbReference>
<keyword evidence="3" id="KW-0479">Metal-binding</keyword>
<evidence type="ECO:0000256" key="3">
    <source>
        <dbReference type="ARBA" id="ARBA00022723"/>
    </source>
</evidence>
<name>A0A1M5NIU1_STRHI</name>
<evidence type="ECO:0000256" key="5">
    <source>
        <dbReference type="ARBA" id="ARBA00023004"/>
    </source>
</evidence>
<keyword evidence="2" id="KW-0349">Heme</keyword>
<evidence type="ECO:0000313" key="7">
    <source>
        <dbReference type="EMBL" id="SHG89441.1"/>
    </source>
</evidence>
<dbReference type="GO" id="GO:0016705">
    <property type="term" value="F:oxidoreductase activity, acting on paired donors, with incorporation or reduction of molecular oxygen"/>
    <property type="evidence" value="ECO:0007669"/>
    <property type="project" value="InterPro"/>
</dbReference>
<comment type="similarity">
    <text evidence="1">Belongs to the cytochrome P450 family.</text>
</comment>
<keyword evidence="5" id="KW-0408">Iron</keyword>
<accession>A0A1M5NIU1</accession>
<dbReference type="SUPFAM" id="SSF48264">
    <property type="entry name" value="Cytochrome P450"/>
    <property type="match status" value="1"/>
</dbReference>
<keyword evidence="8" id="KW-1185">Reference proteome</keyword>
<dbReference type="AlphaFoldDB" id="A0A1M5NIU1"/>
<dbReference type="CDD" id="cd11029">
    <property type="entry name" value="CYP107-like"/>
    <property type="match status" value="1"/>
</dbReference>
<dbReference type="PRINTS" id="PR00359">
    <property type="entry name" value="BP450"/>
</dbReference>
<dbReference type="InterPro" id="IPR036396">
    <property type="entry name" value="Cyt_P450_sf"/>
</dbReference>
<dbReference type="PANTHER" id="PTHR46696">
    <property type="entry name" value="P450, PUTATIVE (EUROFUNG)-RELATED"/>
    <property type="match status" value="1"/>
</dbReference>
<sequence length="410" mass="45007">MPDTPPMPFDAEFLADPHAGFARLRQQAPVHRIRTPDGAAAWLVTRYADVRAALADPRLSLDKANSAGRGFTGFALPPALDANLLNMDPPDHTRLRRLVSRAFTPRYVERMRDRVQAITDELLDAVAPLGRADLVASLAAPVSAMTICEVLGVEEADRADFRSWVEAMVAPDPRDPARAKERMRSAIGQMAHYLTDLVARKRRAPGEDLLSSWVTARDAEDRLSEDELTSLAFLTLMAGYENPVHLIGKGALTLAQRPELAAELRERPELVVSAVDELMRYDGPQTLAIRRFPLEDVEIGGVRVPAGETVLLSLMSANRDPDQFARADELDIHRADNQHVALGHGIHFCLGASLTRVQAQVALGTVVRRFPDLALAVPAAELRWRPSHRSHGLLELPVVFTPTSRSGAGR</sequence>
<dbReference type="Proteomes" id="UP000184501">
    <property type="component" value="Unassembled WGS sequence"/>
</dbReference>
<dbReference type="GO" id="GO:0020037">
    <property type="term" value="F:heme binding"/>
    <property type="evidence" value="ECO:0007669"/>
    <property type="project" value="InterPro"/>
</dbReference>
<dbReference type="RefSeq" id="WP_234995995.1">
    <property type="nucleotide sequence ID" value="NZ_FQVN01000016.1"/>
</dbReference>
<reference evidence="7 8" key="1">
    <citation type="submission" date="2016-11" db="EMBL/GenBank/DDBJ databases">
        <authorList>
            <person name="Jaros S."/>
            <person name="Januszkiewicz K."/>
            <person name="Wedrychowicz H."/>
        </authorList>
    </citation>
    <scope>NUCLEOTIDE SEQUENCE [LARGE SCALE GENOMIC DNA]</scope>
    <source>
        <strain evidence="7 8">DSM 44523</strain>
    </source>
</reference>
<dbReference type="Pfam" id="PF00067">
    <property type="entry name" value="p450"/>
    <property type="match status" value="1"/>
</dbReference>
<dbReference type="STRING" id="2017.SAMN05444320_1164"/>
<dbReference type="InterPro" id="IPR001128">
    <property type="entry name" value="Cyt_P450"/>
</dbReference>
<keyword evidence="6" id="KW-0503">Monooxygenase</keyword>
<evidence type="ECO:0000256" key="6">
    <source>
        <dbReference type="ARBA" id="ARBA00023033"/>
    </source>
</evidence>
<evidence type="ECO:0000313" key="8">
    <source>
        <dbReference type="Proteomes" id="UP000184501"/>
    </source>
</evidence>
<keyword evidence="4" id="KW-0560">Oxidoreductase</keyword>
<organism evidence="7 8">
    <name type="scientific">Streptoalloteichus hindustanus</name>
    <dbReference type="NCBI Taxonomy" id="2017"/>
    <lineage>
        <taxon>Bacteria</taxon>
        <taxon>Bacillati</taxon>
        <taxon>Actinomycetota</taxon>
        <taxon>Actinomycetes</taxon>
        <taxon>Pseudonocardiales</taxon>
        <taxon>Pseudonocardiaceae</taxon>
        <taxon>Streptoalloteichus</taxon>
    </lineage>
</organism>
<evidence type="ECO:0000256" key="4">
    <source>
        <dbReference type="ARBA" id="ARBA00023002"/>
    </source>
</evidence>
<evidence type="ECO:0000256" key="2">
    <source>
        <dbReference type="ARBA" id="ARBA00022617"/>
    </source>
</evidence>
<evidence type="ECO:0000256" key="1">
    <source>
        <dbReference type="ARBA" id="ARBA00010617"/>
    </source>
</evidence>
<protein>
    <submittedName>
        <fullName evidence="7">Cytochrome P450</fullName>
    </submittedName>
</protein>
<dbReference type="FunFam" id="1.10.630.10:FF:000018">
    <property type="entry name" value="Cytochrome P450 monooxygenase"/>
    <property type="match status" value="1"/>
</dbReference>
<dbReference type="Gene3D" id="1.10.630.10">
    <property type="entry name" value="Cytochrome P450"/>
    <property type="match status" value="1"/>
</dbReference>